<evidence type="ECO:0000256" key="5">
    <source>
        <dbReference type="ARBA" id="ARBA00023136"/>
    </source>
</evidence>
<evidence type="ECO:0000256" key="4">
    <source>
        <dbReference type="ARBA" id="ARBA00022989"/>
    </source>
</evidence>
<evidence type="ECO:0000313" key="10">
    <source>
        <dbReference type="EMBL" id="PFH60134.1"/>
    </source>
</evidence>
<dbReference type="CDD" id="cd14447">
    <property type="entry name" value="SPX"/>
    <property type="match status" value="1"/>
</dbReference>
<comment type="subcellular location">
    <subcellularLocation>
        <location evidence="1">Membrane</location>
        <topology evidence="1">Multi-pass membrane protein</topology>
    </subcellularLocation>
</comment>
<feature type="region of interest" description="Disordered" evidence="6">
    <location>
        <begin position="36"/>
        <end position="62"/>
    </location>
</feature>
<feature type="region of interest" description="Disordered" evidence="6">
    <location>
        <begin position="97"/>
        <end position="135"/>
    </location>
</feature>
<dbReference type="GO" id="GO:0000822">
    <property type="term" value="F:inositol hexakisphosphate binding"/>
    <property type="evidence" value="ECO:0007669"/>
    <property type="project" value="TreeGrafter"/>
</dbReference>
<dbReference type="AlphaFoldDB" id="A0A2A9PFY8"/>
<keyword evidence="3 7" id="KW-0812">Transmembrane</keyword>
<dbReference type="GO" id="GO:0006817">
    <property type="term" value="P:phosphate ion transport"/>
    <property type="evidence" value="ECO:0007669"/>
    <property type="project" value="TreeGrafter"/>
</dbReference>
<evidence type="ECO:0000256" key="1">
    <source>
        <dbReference type="ARBA" id="ARBA00004141"/>
    </source>
</evidence>
<sequence>MKFAKQLERDAVPEWRVKYLNYKAGKKRIKAVSRALIRTPRSLRDRPSPSPDTGGHDEAHDTDLELPLPAIRPSHEHTRLLGPSDVVRRGLKRLNGARRRASMSLARTTSQPVAAARPRRGTAGASTAESPSHLRRVWTHASSQLRTSDVVSQPQFDLVRERARELYDFMDAELEKVETFYRIKEEQAGERLTLLRQQLHEMRSRRLQEMTVSPERHDENGSASQPGPVENGLGWVQPIRSKMFPPGPNSKALRAMPQTPRLPTCSADTRRDYIRRPQADDVSYRTAKHKLKLALQELYRAIELLKAYALLNRTAFRKLNKKWDKAINAQPPLRYVHERVNRAWFVSSDVLEGHAKTVEDLYARYFERGNHKLAAGKLRSLSPKVTDESASSFFNGILIGSGTVFAAQGLAYGTRLLTDDDAQVRSDTSYLLQLYGGYCMMLLLFALFCLDCFVWTRSKVNFPFIFEFDQRSHIDWRRLAEFPSFFLFLLGVFLWINFSGYGGEGMYLYYPVLLICITLLVIFFPAPVFAYKSRKWFVYAHWRLLLAGIYPVEFRDFFLGDMYCSLTYSMANVELFFCLYANRWDNPTQCNSSHSRLLGFFLTLPAIWRLLQCLRRYRDTCNVFPHLVNGGKYAMTIATYVLLSMYRVHGSHTNLGLFIAAATINGIYVSVWDLFMDFSLLQTQSRHPFLRDILALKRRWPYYGIMVVDPVLRFGWIFFAIFTHDTQHSTIVSFLVSLTEVFRRGLWALFRVENEHCANVAQYKASRDVPLPYRIEPLMDRASEEEPIPVRRPATEERQQQQGEQRTQQGGAPSGGSSTAVASSPASTRRFPDAAIGRSLSQKLASAHTQDFVKRRKPPSLRAPAEGRGLDEAGNEYGEAFEDDDDDDDDDDEGEEEEEARVGLAARRRFGHVSEEDLKHGKDRPGS</sequence>
<organism evidence="10 11">
    <name type="scientific">Ophiocordyceps unilateralis</name>
    <name type="common">Zombie-ant fungus</name>
    <name type="synonym">Torrubia unilateralis</name>
    <dbReference type="NCBI Taxonomy" id="268505"/>
    <lineage>
        <taxon>Eukaryota</taxon>
        <taxon>Fungi</taxon>
        <taxon>Dikarya</taxon>
        <taxon>Ascomycota</taxon>
        <taxon>Pezizomycotina</taxon>
        <taxon>Sordariomycetes</taxon>
        <taxon>Hypocreomycetidae</taxon>
        <taxon>Hypocreales</taxon>
        <taxon>Ophiocordycipitaceae</taxon>
        <taxon>Ophiocordyceps</taxon>
    </lineage>
</organism>
<feature type="compositionally biased region" description="Basic and acidic residues" evidence="6">
    <location>
        <begin position="210"/>
        <end position="220"/>
    </location>
</feature>
<feature type="compositionally biased region" description="Low complexity" evidence="6">
    <location>
        <begin position="800"/>
        <end position="828"/>
    </location>
</feature>
<protein>
    <recommendedName>
        <fullName evidence="12">SPX domain-containing protein</fullName>
    </recommendedName>
</protein>
<dbReference type="PANTHER" id="PTHR10783">
    <property type="entry name" value="XENOTROPIC AND POLYTROPIC RETROVIRUS RECEPTOR 1-RELATED"/>
    <property type="match status" value="1"/>
</dbReference>
<dbReference type="InterPro" id="IPR004331">
    <property type="entry name" value="SPX_dom"/>
</dbReference>
<feature type="region of interest" description="Disordered" evidence="6">
    <location>
        <begin position="210"/>
        <end position="229"/>
    </location>
</feature>
<comment type="caution">
    <text evidence="10">The sequence shown here is derived from an EMBL/GenBank/DDBJ whole genome shotgun (WGS) entry which is preliminary data.</text>
</comment>
<dbReference type="Proteomes" id="UP000037136">
    <property type="component" value="Unassembled WGS sequence"/>
</dbReference>
<keyword evidence="5 7" id="KW-0472">Membrane</keyword>
<feature type="region of interest" description="Disordered" evidence="6">
    <location>
        <begin position="782"/>
        <end position="927"/>
    </location>
</feature>
<evidence type="ECO:0000259" key="8">
    <source>
        <dbReference type="PROSITE" id="PS51380"/>
    </source>
</evidence>
<dbReference type="STRING" id="268505.A0A2A9PFY8"/>
<proteinExistence type="inferred from homology"/>
<reference evidence="10 11" key="1">
    <citation type="journal article" date="2015" name="BMC Genomics">
        <title>Gene expression during zombie ant biting behavior reflects the complexity underlying fungal parasitic behavioral manipulation.</title>
        <authorList>
            <person name="de Bekker C."/>
            <person name="Ohm R.A."/>
            <person name="Loreto R.G."/>
            <person name="Sebastian A."/>
            <person name="Albert I."/>
            <person name="Merrow M."/>
            <person name="Brachmann A."/>
            <person name="Hughes D.P."/>
        </authorList>
    </citation>
    <scope>NUCLEOTIDE SEQUENCE [LARGE SCALE GENOMIC DNA]</scope>
    <source>
        <strain evidence="10 11">SC16a</strain>
    </source>
</reference>
<dbReference type="EMBL" id="LAZP02000149">
    <property type="protein sequence ID" value="PFH60134.1"/>
    <property type="molecule type" value="Genomic_DNA"/>
</dbReference>
<feature type="transmembrane region" description="Helical" evidence="7">
    <location>
        <begin position="702"/>
        <end position="722"/>
    </location>
</feature>
<dbReference type="PROSITE" id="PS51382">
    <property type="entry name" value="SPX"/>
    <property type="match status" value="1"/>
</dbReference>
<feature type="compositionally biased region" description="Acidic residues" evidence="6">
    <location>
        <begin position="879"/>
        <end position="899"/>
    </location>
</feature>
<feature type="transmembrane region" description="Helical" evidence="7">
    <location>
        <begin position="655"/>
        <end position="681"/>
    </location>
</feature>
<dbReference type="Pfam" id="PF03105">
    <property type="entry name" value="SPX"/>
    <property type="match status" value="1"/>
</dbReference>
<dbReference type="OrthoDB" id="9970435at2759"/>
<feature type="domain" description="EXS" evidence="8">
    <location>
        <begin position="589"/>
        <end position="783"/>
    </location>
</feature>
<evidence type="ECO:0000259" key="9">
    <source>
        <dbReference type="PROSITE" id="PS51382"/>
    </source>
</evidence>
<reference evidence="10 11" key="2">
    <citation type="journal article" date="2017" name="Sci. Rep.">
        <title>Ant-infecting Ophiocordyceps genomes reveal a high diversity of potential behavioral manipulation genes and a possible major role for enterotoxins.</title>
        <authorList>
            <person name="de Bekker C."/>
            <person name="Ohm R.A."/>
            <person name="Evans H.C."/>
            <person name="Brachmann A."/>
            <person name="Hughes D.P."/>
        </authorList>
    </citation>
    <scope>NUCLEOTIDE SEQUENCE [LARGE SCALE GENOMIC DNA]</scope>
    <source>
        <strain evidence="10 11">SC16a</strain>
    </source>
</reference>
<keyword evidence="4 7" id="KW-1133">Transmembrane helix</keyword>
<evidence type="ECO:0000313" key="11">
    <source>
        <dbReference type="Proteomes" id="UP000037136"/>
    </source>
</evidence>
<dbReference type="PROSITE" id="PS51380">
    <property type="entry name" value="EXS"/>
    <property type="match status" value="1"/>
</dbReference>
<feature type="domain" description="SPX" evidence="9">
    <location>
        <begin position="1"/>
        <end position="337"/>
    </location>
</feature>
<dbReference type="CDD" id="cd14475">
    <property type="entry name" value="SPX_SYG1_like"/>
    <property type="match status" value="1"/>
</dbReference>
<dbReference type="PANTHER" id="PTHR10783:SF103">
    <property type="entry name" value="SOLUTE CARRIER FAMILY 53 MEMBER 1"/>
    <property type="match status" value="1"/>
</dbReference>
<dbReference type="Pfam" id="PF03124">
    <property type="entry name" value="EXS"/>
    <property type="match status" value="1"/>
</dbReference>
<evidence type="ECO:0000256" key="7">
    <source>
        <dbReference type="SAM" id="Phobius"/>
    </source>
</evidence>
<feature type="transmembrane region" description="Helical" evidence="7">
    <location>
        <begin position="432"/>
        <end position="455"/>
    </location>
</feature>
<dbReference type="GO" id="GO:0016036">
    <property type="term" value="P:cellular response to phosphate starvation"/>
    <property type="evidence" value="ECO:0007669"/>
    <property type="project" value="TreeGrafter"/>
</dbReference>
<feature type="transmembrane region" description="Helical" evidence="7">
    <location>
        <begin position="393"/>
        <end position="412"/>
    </location>
</feature>
<evidence type="ECO:0000256" key="2">
    <source>
        <dbReference type="ARBA" id="ARBA00009665"/>
    </source>
</evidence>
<evidence type="ECO:0000256" key="6">
    <source>
        <dbReference type="SAM" id="MobiDB-lite"/>
    </source>
</evidence>
<feature type="compositionally biased region" description="Basic and acidic residues" evidence="6">
    <location>
        <begin position="912"/>
        <end position="927"/>
    </location>
</feature>
<feature type="transmembrane region" description="Helical" evidence="7">
    <location>
        <begin position="476"/>
        <end position="496"/>
    </location>
</feature>
<keyword evidence="11" id="KW-1185">Reference proteome</keyword>
<accession>A0A2A9PFY8</accession>
<evidence type="ECO:0000256" key="3">
    <source>
        <dbReference type="ARBA" id="ARBA00022692"/>
    </source>
</evidence>
<feature type="transmembrane region" description="Helical" evidence="7">
    <location>
        <begin position="508"/>
        <end position="529"/>
    </location>
</feature>
<feature type="compositionally biased region" description="Polar residues" evidence="6">
    <location>
        <begin position="839"/>
        <end position="849"/>
    </location>
</feature>
<name>A0A2A9PFY8_OPHUN</name>
<dbReference type="InterPro" id="IPR004342">
    <property type="entry name" value="EXS_C"/>
</dbReference>
<comment type="similarity">
    <text evidence="2">Belongs to the SYG1 (TC 2.A.94) family.</text>
</comment>
<dbReference type="GO" id="GO:0005794">
    <property type="term" value="C:Golgi apparatus"/>
    <property type="evidence" value="ECO:0007669"/>
    <property type="project" value="TreeGrafter"/>
</dbReference>
<dbReference type="GO" id="GO:0005886">
    <property type="term" value="C:plasma membrane"/>
    <property type="evidence" value="ECO:0007669"/>
    <property type="project" value="TreeGrafter"/>
</dbReference>
<evidence type="ECO:0008006" key="12">
    <source>
        <dbReference type="Google" id="ProtNLM"/>
    </source>
</evidence>
<gene>
    <name evidence="10" type="ORF">XA68_11407</name>
</gene>